<evidence type="ECO:0000256" key="5">
    <source>
        <dbReference type="RuleBase" id="RU364132"/>
    </source>
</evidence>
<reference evidence="6 7" key="1">
    <citation type="submission" date="2020-10" db="EMBL/GenBank/DDBJ databases">
        <authorList>
            <person name="Klimov P.B."/>
            <person name="Dyachkov S.M."/>
            <person name="Chetverikov P.E."/>
        </authorList>
    </citation>
    <scope>NUCLEOTIDE SEQUENCE [LARGE SCALE GENOMIC DNA]</scope>
    <source>
        <strain evidence="6">BMOC 18-1129-001#AD2665</strain>
        <tissue evidence="6">Entire mites</tissue>
    </source>
</reference>
<evidence type="ECO:0000256" key="3">
    <source>
        <dbReference type="ARBA" id="ARBA00022517"/>
    </source>
</evidence>
<proteinExistence type="inferred from homology"/>
<comment type="caution">
    <text evidence="6">The sequence shown here is derived from an EMBL/GenBank/DDBJ whole genome shotgun (WGS) entry which is preliminary data.</text>
</comment>
<evidence type="ECO:0000256" key="2">
    <source>
        <dbReference type="ARBA" id="ARBA00010077"/>
    </source>
</evidence>
<evidence type="ECO:0000256" key="1">
    <source>
        <dbReference type="ARBA" id="ARBA00004123"/>
    </source>
</evidence>
<protein>
    <recommendedName>
        <fullName evidence="5">Ribosome biogenesis regulatory protein</fullName>
    </recommendedName>
</protein>
<keyword evidence="4 5" id="KW-0539">Nucleus</keyword>
<gene>
    <name evidence="6" type="primary">rrbs-1</name>
    <name evidence="6" type="ORF">GZH46_03049</name>
</gene>
<keyword evidence="7" id="KW-1185">Reference proteome</keyword>
<comment type="similarity">
    <text evidence="2 5">Belongs to the RRS1 family.</text>
</comment>
<evidence type="ECO:0000313" key="6">
    <source>
        <dbReference type="EMBL" id="KAG9508456.1"/>
    </source>
</evidence>
<dbReference type="InterPro" id="IPR007023">
    <property type="entry name" value="Ribosom_reg"/>
</dbReference>
<name>A0ABQ7S4W0_9ACAR</name>
<evidence type="ECO:0000256" key="4">
    <source>
        <dbReference type="ARBA" id="ARBA00023242"/>
    </source>
</evidence>
<feature type="non-terminal residue" evidence="6">
    <location>
        <position position="1"/>
    </location>
</feature>
<evidence type="ECO:0000313" key="7">
    <source>
        <dbReference type="Proteomes" id="UP000825002"/>
    </source>
</evidence>
<sequence length="194" mass="22281">MDAIVQKVALKKKEVDAKVHLEKPFVVDLGSLTVWDPDTISLPKNGSARDKYLLNLARDATQAVINGLTSLDTHMSDSYPVVKLPESRVVFPRAKPLPKPKDPSKWESFAKQKGITKKKDSKKNEKLVWDDTSGTWVPRHGYKRVKNEQAKDWLIEVPDNADPNVDYFAKKKEEKKERVAKNEYQRLKNVKRQM</sequence>
<dbReference type="Pfam" id="PF04939">
    <property type="entry name" value="RRS1"/>
    <property type="match status" value="1"/>
</dbReference>
<accession>A0ABQ7S4W0</accession>
<keyword evidence="3 5" id="KW-0690">Ribosome biogenesis</keyword>
<comment type="subcellular location">
    <subcellularLocation>
        <location evidence="1 5">Nucleus</location>
    </subcellularLocation>
</comment>
<dbReference type="EMBL" id="JAIFTH010001790">
    <property type="protein sequence ID" value="KAG9508456.1"/>
    <property type="molecule type" value="Genomic_DNA"/>
</dbReference>
<dbReference type="Proteomes" id="UP000825002">
    <property type="component" value="Unassembled WGS sequence"/>
</dbReference>
<comment type="function">
    <text evidence="5">Involved in ribosomal large subunit assembly.</text>
</comment>
<organism evidence="6 7">
    <name type="scientific">Fragariocoptes setiger</name>
    <dbReference type="NCBI Taxonomy" id="1670756"/>
    <lineage>
        <taxon>Eukaryota</taxon>
        <taxon>Metazoa</taxon>
        <taxon>Ecdysozoa</taxon>
        <taxon>Arthropoda</taxon>
        <taxon>Chelicerata</taxon>
        <taxon>Arachnida</taxon>
        <taxon>Acari</taxon>
        <taxon>Acariformes</taxon>
        <taxon>Trombidiformes</taxon>
        <taxon>Prostigmata</taxon>
        <taxon>Eupodina</taxon>
        <taxon>Eriophyoidea</taxon>
        <taxon>Phytoptidae</taxon>
        <taxon>Fragariocoptes</taxon>
    </lineage>
</organism>